<proteinExistence type="predicted"/>
<organism evidence="2 3">
    <name type="scientific">Suilimivivens aceti</name>
    <dbReference type="NCBI Taxonomy" id="2981774"/>
    <lineage>
        <taxon>Bacteria</taxon>
        <taxon>Bacillati</taxon>
        <taxon>Bacillota</taxon>
        <taxon>Clostridia</taxon>
        <taxon>Lachnospirales</taxon>
        <taxon>Lachnospiraceae</taxon>
        <taxon>Suilimivivens</taxon>
    </lineage>
</organism>
<dbReference type="RefSeq" id="WP_262575457.1">
    <property type="nucleotide sequence ID" value="NZ_JAOQKJ010000011.1"/>
</dbReference>
<protein>
    <recommendedName>
        <fullName evidence="4">Transposase</fullName>
    </recommendedName>
</protein>
<reference evidence="2 3" key="1">
    <citation type="journal article" date="2021" name="ISME Commun">
        <title>Automated analysis of genomic sequences facilitates high-throughput and comprehensive description of bacteria.</title>
        <authorList>
            <person name="Hitch T.C.A."/>
        </authorList>
    </citation>
    <scope>NUCLEOTIDE SEQUENCE [LARGE SCALE GENOMIC DNA]</scope>
    <source>
        <strain evidence="2 3">Sanger_18</strain>
    </source>
</reference>
<sequence length="75" mass="9068">MYFPDKSEYQDIREKSLMQWLDEMEQHEDIAVRGGVKLAREYVQSLQKEIENLKSENELKKEYMKKLMAGKRARE</sequence>
<gene>
    <name evidence="2" type="ORF">OCV77_13110</name>
</gene>
<feature type="coiled-coil region" evidence="1">
    <location>
        <begin position="36"/>
        <end position="66"/>
    </location>
</feature>
<dbReference type="EMBL" id="JAOQKJ010000011">
    <property type="protein sequence ID" value="MCU6745415.1"/>
    <property type="molecule type" value="Genomic_DNA"/>
</dbReference>
<dbReference type="Proteomes" id="UP001652432">
    <property type="component" value="Unassembled WGS sequence"/>
</dbReference>
<comment type="caution">
    <text evidence="2">The sequence shown here is derived from an EMBL/GenBank/DDBJ whole genome shotgun (WGS) entry which is preliminary data.</text>
</comment>
<keyword evidence="3" id="KW-1185">Reference proteome</keyword>
<evidence type="ECO:0008006" key="4">
    <source>
        <dbReference type="Google" id="ProtNLM"/>
    </source>
</evidence>
<evidence type="ECO:0000313" key="3">
    <source>
        <dbReference type="Proteomes" id="UP001652432"/>
    </source>
</evidence>
<evidence type="ECO:0000313" key="2">
    <source>
        <dbReference type="EMBL" id="MCU6745415.1"/>
    </source>
</evidence>
<keyword evidence="1" id="KW-0175">Coiled coil</keyword>
<accession>A0ABT2T5B9</accession>
<evidence type="ECO:0000256" key="1">
    <source>
        <dbReference type="SAM" id="Coils"/>
    </source>
</evidence>
<name>A0ABT2T5B9_9FIRM</name>